<protein>
    <submittedName>
        <fullName evidence="1">Uncharacterized protein</fullName>
    </submittedName>
</protein>
<dbReference type="RefSeq" id="WP_163299122.1">
    <property type="nucleotide sequence ID" value="NZ_JAAGRR010000108.1"/>
</dbReference>
<evidence type="ECO:0000313" key="1">
    <source>
        <dbReference type="EMBL" id="NDY42998.1"/>
    </source>
</evidence>
<proteinExistence type="predicted"/>
<dbReference type="PANTHER" id="PTHR30441">
    <property type="entry name" value="DUF748 DOMAIN-CONTAINING PROTEIN"/>
    <property type="match status" value="1"/>
</dbReference>
<organism evidence="1 2">
    <name type="scientific">Dissulfurirhabdus thermomarina</name>
    <dbReference type="NCBI Taxonomy" id="1765737"/>
    <lineage>
        <taxon>Bacteria</taxon>
        <taxon>Deltaproteobacteria</taxon>
        <taxon>Dissulfurirhabdaceae</taxon>
        <taxon>Dissulfurirhabdus</taxon>
    </lineage>
</organism>
<dbReference type="AlphaFoldDB" id="A0A6N9TPM5"/>
<gene>
    <name evidence="1" type="ORF">G3N55_09110</name>
</gene>
<keyword evidence="2" id="KW-1185">Reference proteome</keyword>
<reference evidence="1 2" key="1">
    <citation type="submission" date="2020-02" db="EMBL/GenBank/DDBJ databases">
        <title>Comparative genomics of sulfur disproportionating microorganisms.</title>
        <authorList>
            <person name="Ward L.M."/>
            <person name="Bertran E."/>
            <person name="Johnston D.T."/>
        </authorList>
    </citation>
    <scope>NUCLEOTIDE SEQUENCE [LARGE SCALE GENOMIC DNA]</scope>
    <source>
        <strain evidence="1 2">DSM 100025</strain>
    </source>
</reference>
<comment type="caution">
    <text evidence="1">The sequence shown here is derived from an EMBL/GenBank/DDBJ whole genome shotgun (WGS) entry which is preliminary data.</text>
</comment>
<sequence length="1226" mass="132615">MRPRRLRRLLPALVLPLALVVWLGPYLVGLEAVRARVLQAARARLGPATRLAAIRWSWLPRPAVTLSGVHIELPGLVLDAPAVELVPDPIGLAHGRPALWEVRLASPSARIEPAAWHRPGSPAHAEPAGARFVPPPIRRVRVTEGRIVLRDGPRRIDLTGVEARIGLSERPLTLEVTCTPGLADRLEVHGTLEPGTLRYRLRVALKGLRPASAVGAWGLRHPLAPRDLVLNLQGDVSGDGTGAFEGRFTGDIPCLVLRPGEEDISFACGALAFQVVRDGDAWTVGLDRLDLSDPRLRISGRIRYLAETGGARRSRLALDLRAADVDLGGVRRKVLALWGGHPVARKVCDIVRGGTATAAGFSFEGPPSWLNRLDKMRITATVRGTEVHVPGLSLTDTAGEVRIVDGLLVGENLSTRLDHTFGHDGTLRLGLHGADPAFHLDIAVDVDMADLVPVLRGIVHGDALRSELDRFRDLSGRAEGRLRIGERLHAPKVRVDVSAMDFSGRYARLPWPFTVRRGRLALRPEKVTWTGIEAEVGPHRLREVAGSITLGRRQDLRMEGAGEISAGPLLAGLSAVPAAARALSPFLAHARGRITVSRFTLAGPWSRPAAWRYEAEATALDLRLDGPALPAGLRLRRVDLLVNQERVTLRRAEADVKGLPLSAAGSVRFGGPKAARGGWLDVEGAMGRTLAMWLEGRGWLPAAYRPRLPCRIENAHLAWDAAGARFSGDLFPGRRGGAATDRVAVRLSVTPGHLRIERLSLESRGEKGELSLDLDRRRGGLRLAWAGAIRKTSLDRLLSRNRLLSGEMDGNFTLAFDPDRPGRTRVTGRARVRHLRWPWGLRRPVDVEQLKVSGHGGSARLDVLILGIGPERVHLKGDIRATRAALVLDLEAASPRLTWENLASFLPAAGEKKGGTPPSGRRRWPVDLELRFRVKAFRVAEKTLERASTSGHVFTVRRAVGKIGLTPAGDLHLRVTRAELCGLGLGLRWDTHGAETRMDLNATAAALPFETALPCLGRPQRLISGRADLALELSGRPGTWTGGRLVLRSDGGRIHKFTLISKLFSLLNVIELFKGHLPDLTTEGFGYSRMDIQGTVADNRLTLTRAAVKGEGMDLFATGDIRLDGPTLDLMLLVAPLKSVDAVVKKVPLLGYVLAGERGTLVTIAFRVRGPAGDPKISPLPAEALGKGVLGILGRAVGLPLHILKPVLGGGEDDRPAPVDAPRKGR</sequence>
<dbReference type="Proteomes" id="UP000469346">
    <property type="component" value="Unassembled WGS sequence"/>
</dbReference>
<accession>A0A6N9TPM5</accession>
<dbReference type="GO" id="GO:0090313">
    <property type="term" value="P:regulation of protein targeting to membrane"/>
    <property type="evidence" value="ECO:0007669"/>
    <property type="project" value="TreeGrafter"/>
</dbReference>
<dbReference type="GO" id="GO:0005886">
    <property type="term" value="C:plasma membrane"/>
    <property type="evidence" value="ECO:0007669"/>
    <property type="project" value="TreeGrafter"/>
</dbReference>
<evidence type="ECO:0000313" key="2">
    <source>
        <dbReference type="Proteomes" id="UP000469346"/>
    </source>
</evidence>
<dbReference type="PANTHER" id="PTHR30441:SF4">
    <property type="entry name" value="PROTEIN ASMA"/>
    <property type="match status" value="1"/>
</dbReference>
<name>A0A6N9TPM5_DISTH</name>
<dbReference type="EMBL" id="JAAGRR010000108">
    <property type="protein sequence ID" value="NDY42998.1"/>
    <property type="molecule type" value="Genomic_DNA"/>
</dbReference>
<dbReference type="InterPro" id="IPR052894">
    <property type="entry name" value="AsmA-related"/>
</dbReference>